<sequence length="633" mass="64882">MFNYNGSDYRLTSTPLTWEQAQAEAQSAGGNLVTINSPAEQDWLVRTFGDTEQLWIGLTDKVTEGQFQWASGETSTYTNWYRPGTGNQPDNGGPEPGEDYVVMNFGDPGQWNDYPNNSNFTFRGIIEIRQSVTPTLINGTNGNNTLNGTNGNDTINGLLGNDTLNGAGGNDSLNGGGGNDSLNGGAGSDTLDGGAGTDTLVGGIGDDTYSVDIITDTIRENPDEGIDTVRSGVTYTIPANVDNLTLTGATAISGTGNALDNFLTGNSANNTLNGGLGNDTLNGGAGRDTLVGGLGDDTYIVDSADIITEAVSGGIDTIQSSVTYTIVAANVENLTLTGTAAANGTGNTRDNVITGNGANNTLNGGAGNDTLDGGLGNDTLNGGAGDDTYIFTINEIGLGRDTITDVSGVDTISFAGTSANIRLNLGTSFGQTVDANTNTKVVLNALDAIENAIGGDGNDRLIGNSLDNTLEGGLGNDMLNGSTGNDSLFGGDGDDSLSGGDDDDYLTGGLGSNNLFGGAGSDQFVFIGDNLFNTIDNGVDIIADFTTGVDQLVLSKTVFDFLTSDVGTGLSDPSDFDYVEDDEFAGDSEARIVYSLTSGSLFYNQDGATPGFGTGGEFAALDPLTANDFLIIA</sequence>
<gene>
    <name evidence="1" type="ORF">IQ222_01380</name>
</gene>
<keyword evidence="2" id="KW-1185">Reference proteome</keyword>
<dbReference type="EMBL" id="JADEWF010000002">
    <property type="protein sequence ID" value="MBE9217482.1"/>
    <property type="molecule type" value="Genomic_DNA"/>
</dbReference>
<proteinExistence type="predicted"/>
<protein>
    <submittedName>
        <fullName evidence="1">M10 family metallopeptidase C-terminal domain-containing protein</fullName>
    </submittedName>
</protein>
<accession>A0ACC5PWC7</accession>
<evidence type="ECO:0000313" key="1">
    <source>
        <dbReference type="EMBL" id="MBE9217482.1"/>
    </source>
</evidence>
<dbReference type="Proteomes" id="UP000597867">
    <property type="component" value="Unassembled WGS sequence"/>
</dbReference>
<name>A0ACC5PWC7_DOLFA</name>
<reference evidence="1" key="1">
    <citation type="submission" date="2020-10" db="EMBL/GenBank/DDBJ databases">
        <authorList>
            <person name="Castelo-Branco R."/>
            <person name="Eusebio N."/>
            <person name="Adriana R."/>
            <person name="Vieira A."/>
            <person name="Brugerolle De Fraissinette N."/>
            <person name="Rezende De Castro R."/>
            <person name="Schneider M.P."/>
            <person name="Vasconcelos V."/>
            <person name="Leao P.N."/>
        </authorList>
    </citation>
    <scope>NUCLEOTIDE SEQUENCE</scope>
    <source>
        <strain evidence="1">LEGE 04289</strain>
    </source>
</reference>
<organism evidence="1 2">
    <name type="scientific">Dolichospermum flos-aquae LEGE 04289</name>
    <dbReference type="NCBI Taxonomy" id="1828708"/>
    <lineage>
        <taxon>Bacteria</taxon>
        <taxon>Bacillati</taxon>
        <taxon>Cyanobacteriota</taxon>
        <taxon>Cyanophyceae</taxon>
        <taxon>Nostocales</taxon>
        <taxon>Aphanizomenonaceae</taxon>
        <taxon>Dolichospermum</taxon>
    </lineage>
</organism>
<evidence type="ECO:0000313" key="2">
    <source>
        <dbReference type="Proteomes" id="UP000597867"/>
    </source>
</evidence>
<comment type="caution">
    <text evidence="1">The sequence shown here is derived from an EMBL/GenBank/DDBJ whole genome shotgun (WGS) entry which is preliminary data.</text>
</comment>